<keyword evidence="3" id="KW-1185">Reference proteome</keyword>
<protein>
    <recommendedName>
        <fullName evidence="1">Transcription regulator HTH AraC- type ligand binding domain-containing protein</fullName>
    </recommendedName>
</protein>
<organism evidence="2 3">
    <name type="scientific">Segnochrobactrum spirostomi</name>
    <dbReference type="NCBI Taxonomy" id="2608987"/>
    <lineage>
        <taxon>Bacteria</taxon>
        <taxon>Pseudomonadati</taxon>
        <taxon>Pseudomonadota</taxon>
        <taxon>Alphaproteobacteria</taxon>
        <taxon>Hyphomicrobiales</taxon>
        <taxon>Segnochrobactraceae</taxon>
        <taxon>Segnochrobactrum</taxon>
    </lineage>
</organism>
<dbReference type="AlphaFoldDB" id="A0A6A7Y5L4"/>
<comment type="caution">
    <text evidence="2">The sequence shown here is derived from an EMBL/GenBank/DDBJ whole genome shotgun (WGS) entry which is preliminary data.</text>
</comment>
<sequence length="204" mass="21763">MRSSDVVACAAIQIAKAAIHILNPDGRPDKIRGEAMQPMLMPGGVPALARFQVLDSRCPEEARAVVGRIFCPHFLTPVARRPAGFHARHHSAPQLGYSVNRVAYGARVEIDPGELGRFFLVQIPLSGAARVDVGRASVAVAAGRVGSVLSPTLRTRMVWGDGCEKLIVLVNRGEVEAYHARLGGRDGPVELAPHLDLMGAPGSR</sequence>
<proteinExistence type="predicted"/>
<name>A0A6A7Y5L4_9HYPH</name>
<dbReference type="InterPro" id="IPR035418">
    <property type="entry name" value="AraC-bd_2"/>
</dbReference>
<evidence type="ECO:0000313" key="3">
    <source>
        <dbReference type="Proteomes" id="UP000332515"/>
    </source>
</evidence>
<dbReference type="EMBL" id="VWNA01000001">
    <property type="protein sequence ID" value="MQT14484.1"/>
    <property type="molecule type" value="Genomic_DNA"/>
</dbReference>
<evidence type="ECO:0000259" key="1">
    <source>
        <dbReference type="Pfam" id="PF14525"/>
    </source>
</evidence>
<feature type="domain" description="Transcription regulator HTH AraC- type ligand binding" evidence="1">
    <location>
        <begin position="62"/>
        <end position="201"/>
    </location>
</feature>
<evidence type="ECO:0000313" key="2">
    <source>
        <dbReference type="EMBL" id="MQT14484.1"/>
    </source>
</evidence>
<dbReference type="Pfam" id="PF14525">
    <property type="entry name" value="AraC_binding_2"/>
    <property type="match status" value="1"/>
</dbReference>
<dbReference type="Proteomes" id="UP000332515">
    <property type="component" value="Unassembled WGS sequence"/>
</dbReference>
<reference evidence="2 3" key="1">
    <citation type="submission" date="2019-09" db="EMBL/GenBank/DDBJ databases">
        <title>Segnochrobactrum spirostomi gen. nov., sp. nov., isolated from the ciliate Spirostomum cf. yagiui and description of a novel family, Segnochrobactraceae fam. nov. within the order Rhizobiales of the class Alphaproteobacteria.</title>
        <authorList>
            <person name="Akter S."/>
            <person name="Shazib S.U.A."/>
            <person name="Shin M.K."/>
        </authorList>
    </citation>
    <scope>NUCLEOTIDE SEQUENCE [LARGE SCALE GENOMIC DNA]</scope>
    <source>
        <strain evidence="2 3">Sp-1</strain>
    </source>
</reference>
<gene>
    <name evidence="2" type="ORF">F0357_17870</name>
</gene>
<accession>A0A6A7Y5L4</accession>